<evidence type="ECO:0000313" key="2">
    <source>
        <dbReference type="Proteomes" id="UP000005741"/>
    </source>
</evidence>
<evidence type="ECO:0000313" key="1">
    <source>
        <dbReference type="EMBL" id="EHQ34291.1"/>
    </source>
</evidence>
<dbReference type="EMBL" id="CM001436">
    <property type="protein sequence ID" value="EHQ34291.1"/>
    <property type="molecule type" value="Genomic_DNA"/>
</dbReference>
<dbReference type="Proteomes" id="UP000005741">
    <property type="component" value="Chromosome"/>
</dbReference>
<keyword evidence="2" id="KW-1185">Reference proteome</keyword>
<name>H1YZ62_9EURY</name>
<reference evidence="1 2" key="1">
    <citation type="submission" date="2011-10" db="EMBL/GenBank/DDBJ databases">
        <title>The Improved High-Quality Draft genome of Methanoplanus limicola DSM 2279.</title>
        <authorList>
            <consortium name="US DOE Joint Genome Institute (JGI-PGF)"/>
            <person name="Lucas S."/>
            <person name="Copeland A."/>
            <person name="Lapidus A."/>
            <person name="Glavina del Rio T."/>
            <person name="Dalin E."/>
            <person name="Tice H."/>
            <person name="Bruce D."/>
            <person name="Goodwin L."/>
            <person name="Pitluck S."/>
            <person name="Peters L."/>
            <person name="Mikhailova N."/>
            <person name="Lu M."/>
            <person name="Kyrpides N."/>
            <person name="Mavromatis K."/>
            <person name="Ivanova N."/>
            <person name="Markowitz V."/>
            <person name="Cheng J.-F."/>
            <person name="Hugenholtz P."/>
            <person name="Woyke T."/>
            <person name="Wu D."/>
            <person name="Wirth R."/>
            <person name="Brambilla E.-M."/>
            <person name="Klenk H.-P."/>
            <person name="Eisen J.A."/>
        </authorList>
    </citation>
    <scope>NUCLEOTIDE SEQUENCE [LARGE SCALE GENOMIC DNA]</scope>
    <source>
        <strain evidence="1 2">DSM 2279</strain>
    </source>
</reference>
<sequence>MVWLKTLENSYLNTDSILSITFDSRCNSFVAVVGYKDIRLQHKIFQNRILDDILAGDQPRDECEIIEEMIYHIEAAKNNKDKFILDFSSIFGY</sequence>
<dbReference type="OrthoDB" id="109164at2157"/>
<dbReference type="AlphaFoldDB" id="H1YZ62"/>
<gene>
    <name evidence="1" type="ORF">Metlim_0138</name>
</gene>
<organism evidence="1 2">
    <name type="scientific">Methanoplanus limicola DSM 2279</name>
    <dbReference type="NCBI Taxonomy" id="937775"/>
    <lineage>
        <taxon>Archaea</taxon>
        <taxon>Methanobacteriati</taxon>
        <taxon>Methanobacteriota</taxon>
        <taxon>Stenosarchaea group</taxon>
        <taxon>Methanomicrobia</taxon>
        <taxon>Methanomicrobiales</taxon>
        <taxon>Methanomicrobiaceae</taxon>
        <taxon>Methanoplanus</taxon>
    </lineage>
</organism>
<dbReference type="STRING" id="937775.Metlim_0138"/>
<dbReference type="RefSeq" id="WP_004075871.1">
    <property type="nucleotide sequence ID" value="NZ_CM001436.1"/>
</dbReference>
<accession>H1YZ62</accession>
<protein>
    <submittedName>
        <fullName evidence="1">Uncharacterized protein</fullName>
    </submittedName>
</protein>
<dbReference type="HOGENOM" id="CLU_2406399_0_0_2"/>
<dbReference type="InParanoid" id="H1YZ62"/>
<proteinExistence type="predicted"/>